<gene>
    <name evidence="1" type="ORF">S12H4_44831</name>
</gene>
<reference evidence="1" key="1">
    <citation type="journal article" date="2014" name="Front. Microbiol.">
        <title>High frequency of phylogenetically diverse reductive dehalogenase-homologous genes in deep subseafloor sedimentary metagenomes.</title>
        <authorList>
            <person name="Kawai M."/>
            <person name="Futagami T."/>
            <person name="Toyoda A."/>
            <person name="Takaki Y."/>
            <person name="Nishi S."/>
            <person name="Hori S."/>
            <person name="Arai W."/>
            <person name="Tsubouchi T."/>
            <person name="Morono Y."/>
            <person name="Uchiyama I."/>
            <person name="Ito T."/>
            <person name="Fujiyama A."/>
            <person name="Inagaki F."/>
            <person name="Takami H."/>
        </authorList>
    </citation>
    <scope>NUCLEOTIDE SEQUENCE</scope>
    <source>
        <strain evidence="1">Expedition CK06-06</strain>
    </source>
</reference>
<proteinExistence type="predicted"/>
<dbReference type="AlphaFoldDB" id="X1UX80"/>
<dbReference type="Gene3D" id="2.130.10.10">
    <property type="entry name" value="YVTN repeat-like/Quinoprotein amine dehydrogenase"/>
    <property type="match status" value="1"/>
</dbReference>
<comment type="caution">
    <text evidence="1">The sequence shown here is derived from an EMBL/GenBank/DDBJ whole genome shotgun (WGS) entry which is preliminary data.</text>
</comment>
<evidence type="ECO:0000313" key="1">
    <source>
        <dbReference type="EMBL" id="GAJ04486.1"/>
    </source>
</evidence>
<evidence type="ECO:0008006" key="2">
    <source>
        <dbReference type="Google" id="ProtNLM"/>
    </source>
</evidence>
<protein>
    <recommendedName>
        <fullName evidence="2">SMP-30/Gluconolactonase/LRE-like region domain-containing protein</fullName>
    </recommendedName>
</protein>
<feature type="non-terminal residue" evidence="1">
    <location>
        <position position="256"/>
    </location>
</feature>
<name>X1UX80_9ZZZZ</name>
<organism evidence="1">
    <name type="scientific">marine sediment metagenome</name>
    <dbReference type="NCBI Taxonomy" id="412755"/>
    <lineage>
        <taxon>unclassified sequences</taxon>
        <taxon>metagenomes</taxon>
        <taxon>ecological metagenomes</taxon>
    </lineage>
</organism>
<dbReference type="SUPFAM" id="SSF63825">
    <property type="entry name" value="YWTD domain"/>
    <property type="match status" value="1"/>
</dbReference>
<sequence>WWLRFYDNDLYGICSNRYQYMWVVDDYNNNIYKRYLCGEAVLDFATPGSKPRGLTFDGTYLWHVDDDTTPVIYRLDPNDGSSTLNFNAPGTEATGIAWDFDNSVLWHCDSVTDLIYKLDPTDGTVLDSFAAPGGKPYGLEWFEGYLYNVDPTDRNIYKLDPADGAVVKTIPVPPDVGAAATSPQAPWGIMFDGLVWVIGDYAEGGYLWGLYLPEDETEVVLGGMEIFVPTFSDPDGSMVLRRCFTNNSGGNVTIKK</sequence>
<feature type="non-terminal residue" evidence="1">
    <location>
        <position position="1"/>
    </location>
</feature>
<dbReference type="EMBL" id="BARW01027658">
    <property type="protein sequence ID" value="GAJ04486.1"/>
    <property type="molecule type" value="Genomic_DNA"/>
</dbReference>
<accession>X1UX80</accession>
<dbReference type="InterPro" id="IPR015943">
    <property type="entry name" value="WD40/YVTN_repeat-like_dom_sf"/>
</dbReference>